<evidence type="ECO:0000256" key="1">
    <source>
        <dbReference type="SAM" id="MobiDB-lite"/>
    </source>
</evidence>
<keyword evidence="3" id="KW-1185">Reference proteome</keyword>
<gene>
    <name evidence="2" type="ORF">CEXT_31571</name>
</gene>
<reference evidence="2 3" key="1">
    <citation type="submission" date="2021-06" db="EMBL/GenBank/DDBJ databases">
        <title>Caerostris extrusa draft genome.</title>
        <authorList>
            <person name="Kono N."/>
            <person name="Arakawa K."/>
        </authorList>
    </citation>
    <scope>NUCLEOTIDE SEQUENCE [LARGE SCALE GENOMIC DNA]</scope>
</reference>
<dbReference type="EMBL" id="BPLR01012748">
    <property type="protein sequence ID" value="GIY56244.1"/>
    <property type="molecule type" value="Genomic_DNA"/>
</dbReference>
<proteinExistence type="predicted"/>
<organism evidence="2 3">
    <name type="scientific">Caerostris extrusa</name>
    <name type="common">Bark spider</name>
    <name type="synonym">Caerostris bankana</name>
    <dbReference type="NCBI Taxonomy" id="172846"/>
    <lineage>
        <taxon>Eukaryota</taxon>
        <taxon>Metazoa</taxon>
        <taxon>Ecdysozoa</taxon>
        <taxon>Arthropoda</taxon>
        <taxon>Chelicerata</taxon>
        <taxon>Arachnida</taxon>
        <taxon>Araneae</taxon>
        <taxon>Araneomorphae</taxon>
        <taxon>Entelegynae</taxon>
        <taxon>Araneoidea</taxon>
        <taxon>Araneidae</taxon>
        <taxon>Caerostris</taxon>
    </lineage>
</organism>
<accession>A0AAV4UEN0</accession>
<protein>
    <submittedName>
        <fullName evidence="2">Uncharacterized protein</fullName>
    </submittedName>
</protein>
<evidence type="ECO:0000313" key="2">
    <source>
        <dbReference type="EMBL" id="GIY56244.1"/>
    </source>
</evidence>
<comment type="caution">
    <text evidence="2">The sequence shown here is derived from an EMBL/GenBank/DDBJ whole genome shotgun (WGS) entry which is preliminary data.</text>
</comment>
<evidence type="ECO:0000313" key="3">
    <source>
        <dbReference type="Proteomes" id="UP001054945"/>
    </source>
</evidence>
<feature type="region of interest" description="Disordered" evidence="1">
    <location>
        <begin position="48"/>
        <end position="79"/>
    </location>
</feature>
<dbReference type="Proteomes" id="UP001054945">
    <property type="component" value="Unassembled WGS sequence"/>
</dbReference>
<dbReference type="AlphaFoldDB" id="A0AAV4UEN0"/>
<feature type="compositionally biased region" description="Basic and acidic residues" evidence="1">
    <location>
        <begin position="49"/>
        <end position="73"/>
    </location>
</feature>
<sequence>MTGWTPFLFEAEEKLGQGFSDRISSSRIGPVFLPIHGRPSQLSSLAFTRPEESQLDHSEPQSPEEVRPRLVRSDHHRVK</sequence>
<name>A0AAV4UEN0_CAEEX</name>